<reference evidence="1" key="1">
    <citation type="submission" date="2023-03" db="EMBL/GenBank/DDBJ databases">
        <title>Massive genome expansion in bonnet fungi (Mycena s.s.) driven by repeated elements and novel gene families across ecological guilds.</title>
        <authorList>
            <consortium name="Lawrence Berkeley National Laboratory"/>
            <person name="Harder C.B."/>
            <person name="Miyauchi S."/>
            <person name="Viragh M."/>
            <person name="Kuo A."/>
            <person name="Thoen E."/>
            <person name="Andreopoulos B."/>
            <person name="Lu D."/>
            <person name="Skrede I."/>
            <person name="Drula E."/>
            <person name="Henrissat B."/>
            <person name="Morin E."/>
            <person name="Kohler A."/>
            <person name="Barry K."/>
            <person name="LaButti K."/>
            <person name="Morin E."/>
            <person name="Salamov A."/>
            <person name="Lipzen A."/>
            <person name="Mereny Z."/>
            <person name="Hegedus B."/>
            <person name="Baldrian P."/>
            <person name="Stursova M."/>
            <person name="Weitz H."/>
            <person name="Taylor A."/>
            <person name="Grigoriev I.V."/>
            <person name="Nagy L.G."/>
            <person name="Martin F."/>
            <person name="Kauserud H."/>
        </authorList>
    </citation>
    <scope>NUCLEOTIDE SEQUENCE</scope>
    <source>
        <strain evidence="1">CBHHK067</strain>
    </source>
</reference>
<organism evidence="1 2">
    <name type="scientific">Mycena rosella</name>
    <name type="common">Pink bonnet</name>
    <name type="synonym">Agaricus rosellus</name>
    <dbReference type="NCBI Taxonomy" id="1033263"/>
    <lineage>
        <taxon>Eukaryota</taxon>
        <taxon>Fungi</taxon>
        <taxon>Dikarya</taxon>
        <taxon>Basidiomycota</taxon>
        <taxon>Agaricomycotina</taxon>
        <taxon>Agaricomycetes</taxon>
        <taxon>Agaricomycetidae</taxon>
        <taxon>Agaricales</taxon>
        <taxon>Marasmiineae</taxon>
        <taxon>Mycenaceae</taxon>
        <taxon>Mycena</taxon>
    </lineage>
</organism>
<dbReference type="Proteomes" id="UP001221757">
    <property type="component" value="Unassembled WGS sequence"/>
</dbReference>
<keyword evidence="2" id="KW-1185">Reference proteome</keyword>
<proteinExistence type="predicted"/>
<sequence length="157" mass="17722">MYGIIIYFSGQLNVGGQTSFSLGGGWLEAPSHKRERDEFLGMVDEVCDHVELVCGEDFEVVGGQIIVLVKPRTVILREGENVLSRLFPDPGTHATFRHQFTDVQFHHWERYHFLIPYGTVPVQFWIQVGYVRDFAASHQPGAPQKGLAGLYEALSLF</sequence>
<name>A0AAD7DT38_MYCRO</name>
<evidence type="ECO:0000313" key="1">
    <source>
        <dbReference type="EMBL" id="KAJ7697443.1"/>
    </source>
</evidence>
<accession>A0AAD7DT38</accession>
<gene>
    <name evidence="1" type="ORF">B0H17DRAFT_1130414</name>
</gene>
<comment type="caution">
    <text evidence="1">The sequence shown here is derived from an EMBL/GenBank/DDBJ whole genome shotgun (WGS) entry which is preliminary data.</text>
</comment>
<evidence type="ECO:0000313" key="2">
    <source>
        <dbReference type="Proteomes" id="UP001221757"/>
    </source>
</evidence>
<dbReference type="AlphaFoldDB" id="A0AAD7DT38"/>
<protein>
    <submittedName>
        <fullName evidence="1">Uncharacterized protein</fullName>
    </submittedName>
</protein>
<dbReference type="EMBL" id="JARKIE010000030">
    <property type="protein sequence ID" value="KAJ7697443.1"/>
    <property type="molecule type" value="Genomic_DNA"/>
</dbReference>